<evidence type="ECO:0000259" key="2">
    <source>
        <dbReference type="Pfam" id="PF02213"/>
    </source>
</evidence>
<evidence type="ECO:0000313" key="3">
    <source>
        <dbReference type="EMBL" id="RIA81675.1"/>
    </source>
</evidence>
<reference evidence="3 4" key="1">
    <citation type="submission" date="2018-06" db="EMBL/GenBank/DDBJ databases">
        <title>Comparative genomics reveals the genomic features of Rhizophagus irregularis, R. cerebriforme, R. diaphanum and Gigaspora rosea, and their symbiotic lifestyle signature.</title>
        <authorList>
            <person name="Morin E."/>
            <person name="San Clemente H."/>
            <person name="Chen E.C.H."/>
            <person name="De La Providencia I."/>
            <person name="Hainaut M."/>
            <person name="Kuo A."/>
            <person name="Kohler A."/>
            <person name="Murat C."/>
            <person name="Tang N."/>
            <person name="Roy S."/>
            <person name="Loubradou J."/>
            <person name="Henrissat B."/>
            <person name="Grigoriev I.V."/>
            <person name="Corradi N."/>
            <person name="Roux C."/>
            <person name="Martin F.M."/>
        </authorList>
    </citation>
    <scope>NUCLEOTIDE SEQUENCE [LARGE SCALE GENOMIC DNA]</scope>
    <source>
        <strain evidence="3 4">DAOM 227022</strain>
    </source>
</reference>
<dbReference type="AlphaFoldDB" id="A0A397SBL1"/>
<feature type="domain" description="GYF" evidence="2">
    <location>
        <begin position="1"/>
        <end position="27"/>
    </location>
</feature>
<sequence>MNEWYKGGFFVHSLLVKRVEDTTFEPLGVLIRKTGDDERPFSAQMPGSRPSLTISMPNNSSRLVNDPFQRSWVGPNSPSTAQLFLDHQQRFNPFGGTASVPNTPFDRYQFGSVFGRNDVSSGGWGDLNSTNNTWGQTESFTSNNENLSPRVQAPNSPPLFNNNSATFNVSPPQNYLDHQRVFSSQIERQQFMMLQQRQLQQNQHSYPDTTFIRQQHQSYVGISGPVSAPISNAPTSPFTRSTGWTATTSTEQQTPSSPWGPGIGVTSSRAPHSDEIGYFGSKKDNNIGLLQQSHIDKIPSRRNERQFEVISGNIQDSSFDSNVNEKVKSMTIVDDEIHSKKVDEKVMSEGKAESSSSKNIAVDASPNFTQKEELYRTKPSLREIQAEEELRKKQQQEKEKLSSAAQQTSNPTTKATQPQKTNSAAWGNNNSVTPSSPAPWAKDEDHTTHKTPSLREIQEMEARKAAERKAASTTTTQSTVIITKEESTPPNSWGIIGQNSSSTSNSSSLSTSPVVTTPAWQSNNSAPKKTLREIQKEEEEAMKKRNKIREMQQQVLLGANSGIGAPVTNNMGKRYADTVATGNGGLGTKVREN</sequence>
<accession>A0A397SBL1</accession>
<feature type="compositionally biased region" description="Low complexity" evidence="1">
    <location>
        <begin position="239"/>
        <end position="257"/>
    </location>
</feature>
<feature type="compositionally biased region" description="Basic and acidic residues" evidence="1">
    <location>
        <begin position="456"/>
        <end position="470"/>
    </location>
</feature>
<feature type="compositionally biased region" description="Basic and acidic residues" evidence="1">
    <location>
        <begin position="370"/>
        <end position="401"/>
    </location>
</feature>
<gene>
    <name evidence="3" type="ORF">C1645_545383</name>
</gene>
<feature type="compositionally biased region" description="Low complexity" evidence="1">
    <location>
        <begin position="471"/>
        <end position="482"/>
    </location>
</feature>
<proteinExistence type="predicted"/>
<dbReference type="EMBL" id="QKYT01000759">
    <property type="protein sequence ID" value="RIA81675.1"/>
    <property type="molecule type" value="Genomic_DNA"/>
</dbReference>
<feature type="region of interest" description="Disordered" evidence="1">
    <location>
        <begin position="237"/>
        <end position="261"/>
    </location>
</feature>
<feature type="compositionally biased region" description="Basic and acidic residues" evidence="1">
    <location>
        <begin position="343"/>
        <end position="352"/>
    </location>
</feature>
<protein>
    <recommendedName>
        <fullName evidence="2">GYF domain-containing protein</fullName>
    </recommendedName>
</protein>
<dbReference type="PANTHER" id="PTHR14445">
    <property type="entry name" value="GRB10 INTERACTING GYF PROTEIN"/>
    <property type="match status" value="1"/>
</dbReference>
<dbReference type="OrthoDB" id="6415790at2759"/>
<dbReference type="Proteomes" id="UP000265703">
    <property type="component" value="Unassembled WGS sequence"/>
</dbReference>
<feature type="compositionally biased region" description="Low complexity" evidence="1">
    <location>
        <begin position="499"/>
        <end position="518"/>
    </location>
</feature>
<feature type="region of interest" description="Disordered" evidence="1">
    <location>
        <begin position="343"/>
        <end position="530"/>
    </location>
</feature>
<evidence type="ECO:0000256" key="1">
    <source>
        <dbReference type="SAM" id="MobiDB-lite"/>
    </source>
</evidence>
<comment type="caution">
    <text evidence="3">The sequence shown here is derived from an EMBL/GenBank/DDBJ whole genome shotgun (WGS) entry which is preliminary data.</text>
</comment>
<keyword evidence="4" id="KW-1185">Reference proteome</keyword>
<dbReference type="GO" id="GO:0005829">
    <property type="term" value="C:cytosol"/>
    <property type="evidence" value="ECO:0007669"/>
    <property type="project" value="TreeGrafter"/>
</dbReference>
<evidence type="ECO:0000313" key="4">
    <source>
        <dbReference type="Proteomes" id="UP000265703"/>
    </source>
</evidence>
<feature type="compositionally biased region" description="Polar residues" evidence="1">
    <location>
        <begin position="403"/>
        <end position="435"/>
    </location>
</feature>
<dbReference type="STRING" id="658196.A0A397SBL1"/>
<dbReference type="InterPro" id="IPR003169">
    <property type="entry name" value="GYF"/>
</dbReference>
<organism evidence="3 4">
    <name type="scientific">Glomus cerebriforme</name>
    <dbReference type="NCBI Taxonomy" id="658196"/>
    <lineage>
        <taxon>Eukaryota</taxon>
        <taxon>Fungi</taxon>
        <taxon>Fungi incertae sedis</taxon>
        <taxon>Mucoromycota</taxon>
        <taxon>Glomeromycotina</taxon>
        <taxon>Glomeromycetes</taxon>
        <taxon>Glomerales</taxon>
        <taxon>Glomeraceae</taxon>
        <taxon>Glomus</taxon>
    </lineage>
</organism>
<dbReference type="Pfam" id="PF02213">
    <property type="entry name" value="GYF"/>
    <property type="match status" value="1"/>
</dbReference>
<name>A0A397SBL1_9GLOM</name>
<dbReference type="PANTHER" id="PTHR14445:SF36">
    <property type="entry name" value="FI03272P-RELATED"/>
    <property type="match status" value="1"/>
</dbReference>
<dbReference type="InterPro" id="IPR051640">
    <property type="entry name" value="GRB10-interact_GYF"/>
</dbReference>